<protein>
    <submittedName>
        <fullName evidence="1">N-(5'-phosphoribosyl)anthranilate isomerase</fullName>
    </submittedName>
</protein>
<dbReference type="RefSeq" id="WP_087210882.1">
    <property type="nucleotide sequence ID" value="NZ_CP021431.1"/>
</dbReference>
<reference evidence="1 2" key="1">
    <citation type="submission" date="2017-05" db="EMBL/GenBank/DDBJ databases">
        <title>Genome Sequence of Loktanella vestfoldensis Strain SMR4r Isolated from a Culture of the Diatom Skeletonema marinoi.</title>
        <authorList>
            <person name="Topel M."/>
            <person name="Pinder M.I.M."/>
            <person name="Johansson O.N."/>
            <person name="Kourtchenko O."/>
            <person name="Godhe A."/>
            <person name="Clarke A.K."/>
        </authorList>
    </citation>
    <scope>NUCLEOTIDE SEQUENCE [LARGE SCALE GENOMIC DNA]</scope>
    <source>
        <strain evidence="1 2">SMR4r</strain>
    </source>
</reference>
<dbReference type="OrthoDB" id="7867818at2"/>
<evidence type="ECO:0000313" key="2">
    <source>
        <dbReference type="Proteomes" id="UP000195273"/>
    </source>
</evidence>
<keyword evidence="1" id="KW-0413">Isomerase</keyword>
<gene>
    <name evidence="1" type="ORF">LOKVESSMR4R_03344</name>
</gene>
<evidence type="ECO:0000313" key="1">
    <source>
        <dbReference type="EMBL" id="ARU02617.1"/>
    </source>
</evidence>
<dbReference type="KEGG" id="lvs:LOKVESSMR4R_03344"/>
<sequence>MVMQIGAMQIVHAATVRHPRANPSWCARIFDAKSARRGGIVRRAVRDVDREIGRAAFVAEVTRRGFQLIECGGQYIVICNAGQLVVHT</sequence>
<dbReference type="AlphaFoldDB" id="A0A1Y0EG74"/>
<accession>A0A1Y0EG74</accession>
<keyword evidence="2" id="KW-1185">Reference proteome</keyword>
<organism evidence="1 2">
    <name type="scientific">Yoonia vestfoldensis</name>
    <dbReference type="NCBI Taxonomy" id="245188"/>
    <lineage>
        <taxon>Bacteria</taxon>
        <taxon>Pseudomonadati</taxon>
        <taxon>Pseudomonadota</taxon>
        <taxon>Alphaproteobacteria</taxon>
        <taxon>Rhodobacterales</taxon>
        <taxon>Paracoccaceae</taxon>
        <taxon>Yoonia</taxon>
    </lineage>
</organism>
<dbReference type="Proteomes" id="UP000195273">
    <property type="component" value="Chromosome"/>
</dbReference>
<dbReference type="EMBL" id="CP021431">
    <property type="protein sequence ID" value="ARU02617.1"/>
    <property type="molecule type" value="Genomic_DNA"/>
</dbReference>
<dbReference type="GO" id="GO:0016853">
    <property type="term" value="F:isomerase activity"/>
    <property type="evidence" value="ECO:0007669"/>
    <property type="project" value="UniProtKB-KW"/>
</dbReference>
<dbReference type="STRING" id="1122181.GCA_000382265_02244"/>
<name>A0A1Y0EG74_9RHOB</name>
<proteinExistence type="predicted"/>